<comment type="similarity">
    <text evidence="1">Belongs to the WXG100 family.</text>
</comment>
<reference evidence="2 3" key="1">
    <citation type="submission" date="2020-01" db="EMBL/GenBank/DDBJ databases">
        <title>Investigation of new actinobacteria for the biodesulphurisation of diesel fuel.</title>
        <authorList>
            <person name="Athi Narayanan S.M."/>
        </authorList>
    </citation>
    <scope>NUCLEOTIDE SEQUENCE [LARGE SCALE GENOMIC DNA]</scope>
    <source>
        <strain evidence="2 3">213E</strain>
    </source>
</reference>
<dbReference type="AlphaFoldDB" id="A0A7K3LSQ1"/>
<dbReference type="InterPro" id="IPR010310">
    <property type="entry name" value="T7SS_ESAT-6-like"/>
</dbReference>
<evidence type="ECO:0000313" key="3">
    <source>
        <dbReference type="Proteomes" id="UP000466307"/>
    </source>
</evidence>
<keyword evidence="3" id="KW-1185">Reference proteome</keyword>
<sequence>MNLEGAAGAVDIDVSSGLATAQTVSQIVDDMQGVIRQIASTASSGMATWSGRASTAFDATHTDWNSSANTLNQALDDIRTKLTAGFTGYEDHDAMAAADLGSEGPLRL</sequence>
<protein>
    <recommendedName>
        <fullName evidence="1">ESAT-6-like protein</fullName>
    </recommendedName>
</protein>
<dbReference type="RefSeq" id="WP_053778072.1">
    <property type="nucleotide sequence ID" value="NZ_JAADZU010000062.1"/>
</dbReference>
<evidence type="ECO:0000256" key="1">
    <source>
        <dbReference type="RuleBase" id="RU362001"/>
    </source>
</evidence>
<organism evidence="2 3">
    <name type="scientific">Gordonia desulfuricans</name>
    <dbReference type="NCBI Taxonomy" id="89051"/>
    <lineage>
        <taxon>Bacteria</taxon>
        <taxon>Bacillati</taxon>
        <taxon>Actinomycetota</taxon>
        <taxon>Actinomycetes</taxon>
        <taxon>Mycobacteriales</taxon>
        <taxon>Gordoniaceae</taxon>
        <taxon>Gordonia</taxon>
    </lineage>
</organism>
<dbReference type="EMBL" id="JAADZU010000062">
    <property type="protein sequence ID" value="NDK91278.1"/>
    <property type="molecule type" value="Genomic_DNA"/>
</dbReference>
<dbReference type="SUPFAM" id="SSF140453">
    <property type="entry name" value="EsxAB dimer-like"/>
    <property type="match status" value="1"/>
</dbReference>
<dbReference type="Gene3D" id="1.10.287.1060">
    <property type="entry name" value="ESAT-6-like"/>
    <property type="match status" value="1"/>
</dbReference>
<comment type="caution">
    <text evidence="2">The sequence shown here is derived from an EMBL/GenBank/DDBJ whole genome shotgun (WGS) entry which is preliminary data.</text>
</comment>
<name>A0A7K3LSQ1_9ACTN</name>
<dbReference type="NCBIfam" id="TIGR03930">
    <property type="entry name" value="WXG100_ESAT6"/>
    <property type="match status" value="1"/>
</dbReference>
<accession>A0A7K3LSQ1</accession>
<proteinExistence type="inferred from homology"/>
<evidence type="ECO:0000313" key="2">
    <source>
        <dbReference type="EMBL" id="NDK91278.1"/>
    </source>
</evidence>
<dbReference type="Proteomes" id="UP000466307">
    <property type="component" value="Unassembled WGS sequence"/>
</dbReference>
<dbReference type="InterPro" id="IPR036689">
    <property type="entry name" value="ESAT-6-like_sf"/>
</dbReference>
<dbReference type="Pfam" id="PF06013">
    <property type="entry name" value="WXG100"/>
    <property type="match status" value="1"/>
</dbReference>
<gene>
    <name evidence="2" type="ORF">GYA93_17060</name>
</gene>